<evidence type="ECO:0000313" key="2">
    <source>
        <dbReference type="Proteomes" id="UP000789920"/>
    </source>
</evidence>
<organism evidence="1 2">
    <name type="scientific">Racocetra persica</name>
    <dbReference type="NCBI Taxonomy" id="160502"/>
    <lineage>
        <taxon>Eukaryota</taxon>
        <taxon>Fungi</taxon>
        <taxon>Fungi incertae sedis</taxon>
        <taxon>Mucoromycota</taxon>
        <taxon>Glomeromycotina</taxon>
        <taxon>Glomeromycetes</taxon>
        <taxon>Diversisporales</taxon>
        <taxon>Gigasporaceae</taxon>
        <taxon>Racocetra</taxon>
    </lineage>
</organism>
<comment type="caution">
    <text evidence="1">The sequence shown here is derived from an EMBL/GenBank/DDBJ whole genome shotgun (WGS) entry which is preliminary data.</text>
</comment>
<accession>A0ACA9T0S3</accession>
<name>A0ACA9T0S3_9GLOM</name>
<proteinExistence type="predicted"/>
<evidence type="ECO:0000313" key="1">
    <source>
        <dbReference type="EMBL" id="CAG8851620.1"/>
    </source>
</evidence>
<sequence length="50" mass="5332">VNSLTILVSGFGLIVICCASYFAKVIFDYAASAKAEQDNTLTPGRMETSD</sequence>
<protein>
    <submittedName>
        <fullName evidence="1">19551_t:CDS:1</fullName>
    </submittedName>
</protein>
<gene>
    <name evidence="1" type="ORF">RPERSI_LOCUS36653</name>
</gene>
<feature type="non-terminal residue" evidence="1">
    <location>
        <position position="1"/>
    </location>
</feature>
<feature type="non-terminal residue" evidence="1">
    <location>
        <position position="50"/>
    </location>
</feature>
<dbReference type="EMBL" id="CAJVQC010177226">
    <property type="protein sequence ID" value="CAG8851620.1"/>
    <property type="molecule type" value="Genomic_DNA"/>
</dbReference>
<keyword evidence="2" id="KW-1185">Reference proteome</keyword>
<reference evidence="1" key="1">
    <citation type="submission" date="2021-06" db="EMBL/GenBank/DDBJ databases">
        <authorList>
            <person name="Kallberg Y."/>
            <person name="Tangrot J."/>
            <person name="Rosling A."/>
        </authorList>
    </citation>
    <scope>NUCLEOTIDE SEQUENCE</scope>
    <source>
        <strain evidence="1">MA461A</strain>
    </source>
</reference>
<dbReference type="Proteomes" id="UP000789920">
    <property type="component" value="Unassembled WGS sequence"/>
</dbReference>